<dbReference type="Proteomes" id="UP001054837">
    <property type="component" value="Unassembled WGS sequence"/>
</dbReference>
<gene>
    <name evidence="2" type="ORF">CDAR_206551</name>
</gene>
<dbReference type="AlphaFoldDB" id="A0AAV4SBG3"/>
<dbReference type="EMBL" id="BPLQ01007290">
    <property type="protein sequence ID" value="GIY29223.1"/>
    <property type="molecule type" value="Genomic_DNA"/>
</dbReference>
<feature type="region of interest" description="Disordered" evidence="1">
    <location>
        <begin position="1"/>
        <end position="29"/>
    </location>
</feature>
<proteinExistence type="predicted"/>
<protein>
    <submittedName>
        <fullName evidence="2">Uncharacterized protein</fullName>
    </submittedName>
</protein>
<evidence type="ECO:0000313" key="2">
    <source>
        <dbReference type="EMBL" id="GIY29223.1"/>
    </source>
</evidence>
<reference evidence="2 3" key="1">
    <citation type="submission" date="2021-06" db="EMBL/GenBank/DDBJ databases">
        <title>Caerostris darwini draft genome.</title>
        <authorList>
            <person name="Kono N."/>
            <person name="Arakawa K."/>
        </authorList>
    </citation>
    <scope>NUCLEOTIDE SEQUENCE [LARGE SCALE GENOMIC DNA]</scope>
</reference>
<organism evidence="2 3">
    <name type="scientific">Caerostris darwini</name>
    <dbReference type="NCBI Taxonomy" id="1538125"/>
    <lineage>
        <taxon>Eukaryota</taxon>
        <taxon>Metazoa</taxon>
        <taxon>Ecdysozoa</taxon>
        <taxon>Arthropoda</taxon>
        <taxon>Chelicerata</taxon>
        <taxon>Arachnida</taxon>
        <taxon>Araneae</taxon>
        <taxon>Araneomorphae</taxon>
        <taxon>Entelegynae</taxon>
        <taxon>Araneoidea</taxon>
        <taxon>Araneidae</taxon>
        <taxon>Caerostris</taxon>
    </lineage>
</organism>
<evidence type="ECO:0000313" key="3">
    <source>
        <dbReference type="Proteomes" id="UP001054837"/>
    </source>
</evidence>
<keyword evidence="3" id="KW-1185">Reference proteome</keyword>
<accession>A0AAV4SBG3</accession>
<evidence type="ECO:0000256" key="1">
    <source>
        <dbReference type="SAM" id="MobiDB-lite"/>
    </source>
</evidence>
<name>A0AAV4SBG3_9ARAC</name>
<sequence>MSESPITHKRHFKENIQEDPNSAIPERMDPYAWPLRSPDLFLIDTQKSRVPDPYTSDKILVAREVE</sequence>
<comment type="caution">
    <text evidence="2">The sequence shown here is derived from an EMBL/GenBank/DDBJ whole genome shotgun (WGS) entry which is preliminary data.</text>
</comment>